<evidence type="ECO:0000256" key="5">
    <source>
        <dbReference type="RuleBase" id="RU362059"/>
    </source>
</evidence>
<dbReference type="Gene3D" id="3.40.50.2000">
    <property type="entry name" value="Glycogen Phosphorylase B"/>
    <property type="match status" value="2"/>
</dbReference>
<dbReference type="EC" id="2.4.1.17" evidence="5"/>
<comment type="subcellular location">
    <subcellularLocation>
        <location evidence="5">Membrane</location>
        <topology evidence="5">Single-pass membrane protein</topology>
    </subcellularLocation>
</comment>
<dbReference type="CDD" id="cd03784">
    <property type="entry name" value="GT1_Gtf-like"/>
    <property type="match status" value="1"/>
</dbReference>
<dbReference type="Proteomes" id="UP000759131">
    <property type="component" value="Unassembled WGS sequence"/>
</dbReference>
<dbReference type="PANTHER" id="PTHR48043">
    <property type="entry name" value="EG:EG0003.4 PROTEIN-RELATED"/>
    <property type="match status" value="1"/>
</dbReference>
<organism evidence="6">
    <name type="scientific">Medioppia subpectinata</name>
    <dbReference type="NCBI Taxonomy" id="1979941"/>
    <lineage>
        <taxon>Eukaryota</taxon>
        <taxon>Metazoa</taxon>
        <taxon>Ecdysozoa</taxon>
        <taxon>Arthropoda</taxon>
        <taxon>Chelicerata</taxon>
        <taxon>Arachnida</taxon>
        <taxon>Acari</taxon>
        <taxon>Acariformes</taxon>
        <taxon>Sarcoptiformes</taxon>
        <taxon>Oribatida</taxon>
        <taxon>Brachypylina</taxon>
        <taxon>Oppioidea</taxon>
        <taxon>Oppiidae</taxon>
        <taxon>Medioppia</taxon>
    </lineage>
</organism>
<gene>
    <name evidence="6" type="ORF">OSB1V03_LOCUS14664</name>
</gene>
<feature type="non-terminal residue" evidence="6">
    <location>
        <position position="1"/>
    </location>
</feature>
<dbReference type="InterPro" id="IPR050271">
    <property type="entry name" value="UDP-glycosyltransferase"/>
</dbReference>
<protein>
    <recommendedName>
        <fullName evidence="5">UDP-glucuronosyltransferase</fullName>
        <ecNumber evidence="5">2.4.1.17</ecNumber>
    </recommendedName>
</protein>
<dbReference type="PANTHER" id="PTHR48043:SF145">
    <property type="entry name" value="FI06409P-RELATED"/>
    <property type="match status" value="1"/>
</dbReference>
<evidence type="ECO:0000313" key="7">
    <source>
        <dbReference type="Proteomes" id="UP000759131"/>
    </source>
</evidence>
<dbReference type="PROSITE" id="PS00375">
    <property type="entry name" value="UDPGT"/>
    <property type="match status" value="1"/>
</dbReference>
<evidence type="ECO:0000313" key="6">
    <source>
        <dbReference type="EMBL" id="CAD7634268.1"/>
    </source>
</evidence>
<evidence type="ECO:0000256" key="3">
    <source>
        <dbReference type="ARBA" id="ARBA00022679"/>
    </source>
</evidence>
<reference evidence="6" key="1">
    <citation type="submission" date="2020-11" db="EMBL/GenBank/DDBJ databases">
        <authorList>
            <person name="Tran Van P."/>
        </authorList>
    </citation>
    <scope>NUCLEOTIDE SEQUENCE</scope>
</reference>
<dbReference type="SUPFAM" id="SSF53756">
    <property type="entry name" value="UDP-Glycosyltransferase/glycogen phosphorylase"/>
    <property type="match status" value="1"/>
</dbReference>
<dbReference type="AlphaFoldDB" id="A0A7R9L5F2"/>
<dbReference type="Pfam" id="PF00201">
    <property type="entry name" value="UDPGT"/>
    <property type="match status" value="1"/>
</dbReference>
<dbReference type="EMBL" id="OC868879">
    <property type="protein sequence ID" value="CAD7634268.1"/>
    <property type="molecule type" value="Genomic_DNA"/>
</dbReference>
<name>A0A7R9L5F2_9ACAR</name>
<keyword evidence="2 4" id="KW-0328">Glycosyltransferase</keyword>
<comment type="similarity">
    <text evidence="1 4">Belongs to the UDP-glycosyltransferase family.</text>
</comment>
<dbReference type="InterPro" id="IPR035595">
    <property type="entry name" value="UDP_glycos_trans_CS"/>
</dbReference>
<comment type="catalytic activity">
    <reaction evidence="5">
        <text>glucuronate acceptor + UDP-alpha-D-glucuronate = acceptor beta-D-glucuronoside + UDP + H(+)</text>
        <dbReference type="Rhea" id="RHEA:21032"/>
        <dbReference type="ChEBI" id="CHEBI:15378"/>
        <dbReference type="ChEBI" id="CHEBI:58052"/>
        <dbReference type="ChEBI" id="CHEBI:58223"/>
        <dbReference type="ChEBI" id="CHEBI:132367"/>
        <dbReference type="ChEBI" id="CHEBI:132368"/>
        <dbReference type="EC" id="2.4.1.17"/>
    </reaction>
</comment>
<evidence type="ECO:0000256" key="4">
    <source>
        <dbReference type="RuleBase" id="RU003718"/>
    </source>
</evidence>
<accession>A0A7R9L5F2</accession>
<dbReference type="OrthoDB" id="5835829at2759"/>
<keyword evidence="7" id="KW-1185">Reference proteome</keyword>
<keyword evidence="3 4" id="KW-0808">Transferase</keyword>
<dbReference type="InterPro" id="IPR002213">
    <property type="entry name" value="UDP_glucos_trans"/>
</dbReference>
<proteinExistence type="inferred from homology"/>
<evidence type="ECO:0000256" key="1">
    <source>
        <dbReference type="ARBA" id="ARBA00009995"/>
    </source>
</evidence>
<evidence type="ECO:0000256" key="2">
    <source>
        <dbReference type="ARBA" id="ARBA00022676"/>
    </source>
</evidence>
<dbReference type="EMBL" id="CAJPIZ010014304">
    <property type="protein sequence ID" value="CAG2114698.1"/>
    <property type="molecule type" value="Genomic_DNA"/>
</dbReference>
<dbReference type="GO" id="GO:0016020">
    <property type="term" value="C:membrane"/>
    <property type="evidence" value="ECO:0007669"/>
    <property type="project" value="UniProtKB-SubCell"/>
</dbReference>
<dbReference type="GO" id="GO:0015020">
    <property type="term" value="F:glucuronosyltransferase activity"/>
    <property type="evidence" value="ECO:0007669"/>
    <property type="project" value="UniProtKB-EC"/>
</dbReference>
<sequence length="408" mass="46049">MSLSLTVLFAPMEGFGHINGCHGLAERLRDRGHRVVFAVDKKFAGRLTPHGFEEEHMYSENSELPPGAVDPIFIMLNENSQIFAQEPIKIVEFCAHAFGAMMGEVRQKETQYKAVLDRVKPDVIVIDSYMSSPVLMKSGIPWVWLYSAGPLGTFNNDNLPPGWLELDYKELQPLAHNWHRVDGFVRTIHDTFEIPECLRDRPGKLILLSMGSMGCAIVDLMVRLTTILGPLHDKYSLPDNMWGQPFLPQTAILPLVDLVLTHGGNNTVTETFFYGKPMLVLPLFGDQYDNAQRLQETGLGLRLNPFHCTEEELLTSIDKFVNDSDLAQRMKSIGDRIRESNDKEVIADFIEDIYLSHKKIMSHISTRAIHCGQSPAQWSHRATVPPIVNSTTFELSIQQVFDENFVGN</sequence>